<evidence type="ECO:0000313" key="12">
    <source>
        <dbReference type="Proteomes" id="UP001596189"/>
    </source>
</evidence>
<evidence type="ECO:0000313" key="11">
    <source>
        <dbReference type="EMBL" id="MFC6005626.1"/>
    </source>
</evidence>
<comment type="similarity">
    <text evidence="2">Belongs to the DNA polymerase type-C family. DnaE subfamily.</text>
</comment>
<comment type="catalytic activity">
    <reaction evidence="9">
        <text>DNA(n) + a 2'-deoxyribonucleoside 5'-triphosphate = DNA(n+1) + diphosphate</text>
        <dbReference type="Rhea" id="RHEA:22508"/>
        <dbReference type="Rhea" id="RHEA-COMP:17339"/>
        <dbReference type="Rhea" id="RHEA-COMP:17340"/>
        <dbReference type="ChEBI" id="CHEBI:33019"/>
        <dbReference type="ChEBI" id="CHEBI:61560"/>
        <dbReference type="ChEBI" id="CHEBI:173112"/>
        <dbReference type="EC" id="2.7.7.7"/>
    </reaction>
</comment>
<dbReference type="Pfam" id="PF02811">
    <property type="entry name" value="PHP"/>
    <property type="match status" value="1"/>
</dbReference>
<dbReference type="PANTHER" id="PTHR32294">
    <property type="entry name" value="DNA POLYMERASE III SUBUNIT ALPHA"/>
    <property type="match status" value="1"/>
</dbReference>
<name>A0ABW1J8N8_9ACTN</name>
<accession>A0ABW1J8N8</accession>
<dbReference type="InterPro" id="IPR041931">
    <property type="entry name" value="DNA_pol3_alpha_thumb_dom"/>
</dbReference>
<evidence type="ECO:0000256" key="2">
    <source>
        <dbReference type="ARBA" id="ARBA00009496"/>
    </source>
</evidence>
<dbReference type="GO" id="GO:0003887">
    <property type="term" value="F:DNA-directed DNA polymerase activity"/>
    <property type="evidence" value="ECO:0007669"/>
    <property type="project" value="UniProtKB-EC"/>
</dbReference>
<evidence type="ECO:0000256" key="8">
    <source>
        <dbReference type="ARBA" id="ARBA00022932"/>
    </source>
</evidence>
<evidence type="ECO:0000256" key="9">
    <source>
        <dbReference type="ARBA" id="ARBA00049244"/>
    </source>
</evidence>
<feature type="domain" description="Polymerase/histidinol phosphatase N-terminal" evidence="10">
    <location>
        <begin position="19"/>
        <end position="86"/>
    </location>
</feature>
<dbReference type="InterPro" id="IPR016195">
    <property type="entry name" value="Pol/histidinol_Pase-like"/>
</dbReference>
<dbReference type="Pfam" id="PF01336">
    <property type="entry name" value="tRNA_anti-codon"/>
    <property type="match status" value="1"/>
</dbReference>
<dbReference type="InterPro" id="IPR004805">
    <property type="entry name" value="DnaE2/DnaE/PolC"/>
</dbReference>
<dbReference type="SMART" id="SM00481">
    <property type="entry name" value="POLIIIAc"/>
    <property type="match status" value="1"/>
</dbReference>
<dbReference type="NCBIfam" id="TIGR00594">
    <property type="entry name" value="polc"/>
    <property type="match status" value="1"/>
</dbReference>
<evidence type="ECO:0000256" key="4">
    <source>
        <dbReference type="ARBA" id="ARBA00019114"/>
    </source>
</evidence>
<dbReference type="RefSeq" id="WP_345716510.1">
    <property type="nucleotide sequence ID" value="NZ_BAABFP010000005.1"/>
</dbReference>
<keyword evidence="8" id="KW-0239">DNA-directed DNA polymerase</keyword>
<dbReference type="Pfam" id="PF17657">
    <property type="entry name" value="DNA_pol3_finger"/>
    <property type="match status" value="1"/>
</dbReference>
<keyword evidence="5 11" id="KW-0808">Transferase</keyword>
<dbReference type="EMBL" id="JBHSRD010000002">
    <property type="protein sequence ID" value="MFC6005626.1"/>
    <property type="molecule type" value="Genomic_DNA"/>
</dbReference>
<dbReference type="CDD" id="cd12113">
    <property type="entry name" value="PHP_PolIIIA_DnaE3"/>
    <property type="match status" value="1"/>
</dbReference>
<protein>
    <recommendedName>
        <fullName evidence="4">DNA polymerase III subunit alpha</fullName>
        <ecNumber evidence="3">2.7.7.7</ecNumber>
    </recommendedName>
</protein>
<dbReference type="SUPFAM" id="SSF89550">
    <property type="entry name" value="PHP domain-like"/>
    <property type="match status" value="1"/>
</dbReference>
<dbReference type="InterPro" id="IPR004365">
    <property type="entry name" value="NA-bd_OB_tRNA"/>
</dbReference>
<dbReference type="Pfam" id="PF07733">
    <property type="entry name" value="DNA_pol3_alpha"/>
    <property type="match status" value="1"/>
</dbReference>
<sequence>MPSSSTPSSAAPSGGPSFAHLHVHTEYSMLDGAARIDDLMAEAARQGMPAVATTDHGYIFGAYEFWKAGQRHGVKPIIGLEAYLTPGTSRFDRTRVKFGDGGRNDVSGSGAYTHMTMLARTTGGMHNLFRMASLASLEGYYFKPRMDRELLQTYGEGLLATTGCPSGEVQTRLRLGQYDKAVAAAADFRDIFGAENFYCELMDHGLGIERQVQQDLLRLARELGLPLVATNDLHYTRAEDAKAHAALLCVQSGSTLADPNRFKFDADDFYLKSAAEMRHTWRELPEACDNTLLIAERCEVGFTEGEGRFMPRFPCPEGEDETSWFIKEVERGLLERYPSGVPDAVRRRAEYETGVIVSKGYAGYFLVVADFIGWAKAHGIRVGPGRGSGAGSMCAYVMKITDLDPLQHGLIFERFLNPERMSMPDFDVDFDERRRGEVIRYVTEKYGEERVAQIVTYGTIKAKQAVKDAARVMGFPFAMGEKLTKAMPPAIMGKDVPLAGIFDPNHKRYSEAGEFRVVHDTDPDAREVVKTALGLEGLKRQWGVHAAGVIMSSEPLLDLIPIMRREQDGQIITQFDYPSCETLGLVKMDFLGLRNLTILDDALINVRMNRDEEVDLDAMSKTLNDPLTFELLGRGDTLGVFQFDGGPMRALLRLMKPDNFEDISAVGALYRPGPMGANSHTNYALRKNGAQEVSYLHPELAEALEPILGTTYGLIVYQEQVILIAQQLAGYSLGKADLLRKAMGKKKREVLDAEFVGFEAGMKERGFSAASIKALWDVLVPFSDYAFNKAHSAAYGLVSYWTAYLKAHYPAEYMAAVLTSVRDDKDKSALYLGECRRMGIKVLPPDVNESVANFAAVGTDIRFGLAAIRNVGTNVVEAIVATREQKGAFTSFKDFLRKVPAVVCNKRTIESLAKGGAFDSMGHPRGGLVKIHEQYVETLVEVKKKEAIGQDSLFASLMPGPQDDAGSLDDYDGLPEIPPFEWEKRDKLRFEREMLGLYVSDHPLFGIEHVLSSAADCSIASLLTDESRPDGANVTIAGMISGLQRKMTKAGNPWAIATVEDLEGAVEVLFFPQSYQTVSTMLAEDLVVVVRGRLNRRDEVPTLYAQEMTIPDVSEGPRGPVVIAMPLARCTPPVAERLKDVLATHPGVTEVHLRLTQSGKATVMRLDDRLRVTAGPALFGELKQLLGPSCLVG</sequence>
<dbReference type="NCBIfam" id="NF004226">
    <property type="entry name" value="PRK05673.1"/>
    <property type="match status" value="1"/>
</dbReference>
<comment type="caution">
    <text evidence="11">The sequence shown here is derived from an EMBL/GenBank/DDBJ whole genome shotgun (WGS) entry which is preliminary data.</text>
</comment>
<dbReference type="PANTHER" id="PTHR32294:SF0">
    <property type="entry name" value="DNA POLYMERASE III SUBUNIT ALPHA"/>
    <property type="match status" value="1"/>
</dbReference>
<proteinExistence type="inferred from homology"/>
<organism evidence="11 12">
    <name type="scientific">Angustibacter luteus</name>
    <dbReference type="NCBI Taxonomy" id="658456"/>
    <lineage>
        <taxon>Bacteria</taxon>
        <taxon>Bacillati</taxon>
        <taxon>Actinomycetota</taxon>
        <taxon>Actinomycetes</taxon>
        <taxon>Kineosporiales</taxon>
        <taxon>Kineosporiaceae</taxon>
    </lineage>
</organism>
<dbReference type="InterPro" id="IPR029460">
    <property type="entry name" value="DNAPol_HHH"/>
</dbReference>
<dbReference type="Gene3D" id="1.10.10.1600">
    <property type="entry name" value="Bacterial DNA polymerase III alpha subunit, thumb domain"/>
    <property type="match status" value="1"/>
</dbReference>
<gene>
    <name evidence="11" type="primary">dnaE</name>
    <name evidence="11" type="ORF">ACFQDO_00645</name>
</gene>
<dbReference type="CDD" id="cd04485">
    <property type="entry name" value="DnaE_OBF"/>
    <property type="match status" value="1"/>
</dbReference>
<dbReference type="Proteomes" id="UP001596189">
    <property type="component" value="Unassembled WGS sequence"/>
</dbReference>
<evidence type="ECO:0000259" key="10">
    <source>
        <dbReference type="SMART" id="SM00481"/>
    </source>
</evidence>
<evidence type="ECO:0000256" key="1">
    <source>
        <dbReference type="ARBA" id="ARBA00004496"/>
    </source>
</evidence>
<comment type="subcellular location">
    <subcellularLocation>
        <location evidence="1">Cytoplasm</location>
    </subcellularLocation>
</comment>
<dbReference type="InterPro" id="IPR011708">
    <property type="entry name" value="DNA_pol3_alpha_NTPase_dom"/>
</dbReference>
<dbReference type="EC" id="2.7.7.7" evidence="3"/>
<dbReference type="Pfam" id="PF14579">
    <property type="entry name" value="HHH_6"/>
    <property type="match status" value="1"/>
</dbReference>
<dbReference type="InterPro" id="IPR040982">
    <property type="entry name" value="DNA_pol3_finger"/>
</dbReference>
<evidence type="ECO:0000256" key="7">
    <source>
        <dbReference type="ARBA" id="ARBA00022705"/>
    </source>
</evidence>
<evidence type="ECO:0000256" key="5">
    <source>
        <dbReference type="ARBA" id="ARBA00022679"/>
    </source>
</evidence>
<keyword evidence="12" id="KW-1185">Reference proteome</keyword>
<dbReference type="InterPro" id="IPR004013">
    <property type="entry name" value="PHP_dom"/>
</dbReference>
<evidence type="ECO:0000256" key="6">
    <source>
        <dbReference type="ARBA" id="ARBA00022695"/>
    </source>
</evidence>
<dbReference type="Gene3D" id="1.10.150.870">
    <property type="match status" value="1"/>
</dbReference>
<dbReference type="InterPro" id="IPR003141">
    <property type="entry name" value="Pol/His_phosphatase_N"/>
</dbReference>
<keyword evidence="6 11" id="KW-0548">Nucleotidyltransferase</keyword>
<dbReference type="Gene3D" id="3.20.20.140">
    <property type="entry name" value="Metal-dependent hydrolases"/>
    <property type="match status" value="1"/>
</dbReference>
<reference evidence="12" key="1">
    <citation type="journal article" date="2019" name="Int. J. Syst. Evol. Microbiol.">
        <title>The Global Catalogue of Microorganisms (GCM) 10K type strain sequencing project: providing services to taxonomists for standard genome sequencing and annotation.</title>
        <authorList>
            <consortium name="The Broad Institute Genomics Platform"/>
            <consortium name="The Broad Institute Genome Sequencing Center for Infectious Disease"/>
            <person name="Wu L."/>
            <person name="Ma J."/>
        </authorList>
    </citation>
    <scope>NUCLEOTIDE SEQUENCE [LARGE SCALE GENOMIC DNA]</scope>
    <source>
        <strain evidence="12">KACC 14249</strain>
    </source>
</reference>
<keyword evidence="7" id="KW-0235">DNA replication</keyword>
<evidence type="ECO:0000256" key="3">
    <source>
        <dbReference type="ARBA" id="ARBA00012417"/>
    </source>
</evidence>